<name>N1QA07_PSEFD</name>
<dbReference type="EMBL" id="KB446555">
    <property type="protein sequence ID" value="EME88616.1"/>
    <property type="molecule type" value="Genomic_DNA"/>
</dbReference>
<organism evidence="1 2">
    <name type="scientific">Pseudocercospora fijiensis (strain CIRAD86)</name>
    <name type="common">Black leaf streak disease fungus</name>
    <name type="synonym">Mycosphaerella fijiensis</name>
    <dbReference type="NCBI Taxonomy" id="383855"/>
    <lineage>
        <taxon>Eukaryota</taxon>
        <taxon>Fungi</taxon>
        <taxon>Dikarya</taxon>
        <taxon>Ascomycota</taxon>
        <taxon>Pezizomycotina</taxon>
        <taxon>Dothideomycetes</taxon>
        <taxon>Dothideomycetidae</taxon>
        <taxon>Mycosphaerellales</taxon>
        <taxon>Mycosphaerellaceae</taxon>
        <taxon>Pseudocercospora</taxon>
    </lineage>
</organism>
<dbReference type="KEGG" id="pfj:MYCFIDRAFT_170207"/>
<dbReference type="RefSeq" id="XP_007921583.1">
    <property type="nucleotide sequence ID" value="XM_007923392.1"/>
</dbReference>
<evidence type="ECO:0000313" key="2">
    <source>
        <dbReference type="Proteomes" id="UP000016932"/>
    </source>
</evidence>
<dbReference type="VEuPathDB" id="FungiDB:MYCFIDRAFT_170207"/>
<evidence type="ECO:0000313" key="1">
    <source>
        <dbReference type="EMBL" id="EME88616.1"/>
    </source>
</evidence>
<dbReference type="HOGENOM" id="CLU_1678690_0_0_1"/>
<dbReference type="AlphaFoldDB" id="N1QA07"/>
<dbReference type="Proteomes" id="UP000016932">
    <property type="component" value="Unassembled WGS sequence"/>
</dbReference>
<reference evidence="1 2" key="1">
    <citation type="journal article" date="2012" name="PLoS Pathog.">
        <title>Diverse lifestyles and strategies of plant pathogenesis encoded in the genomes of eighteen Dothideomycetes fungi.</title>
        <authorList>
            <person name="Ohm R.A."/>
            <person name="Feau N."/>
            <person name="Henrissat B."/>
            <person name="Schoch C.L."/>
            <person name="Horwitz B.A."/>
            <person name="Barry K.W."/>
            <person name="Condon B.J."/>
            <person name="Copeland A.C."/>
            <person name="Dhillon B."/>
            <person name="Glaser F."/>
            <person name="Hesse C.N."/>
            <person name="Kosti I."/>
            <person name="LaButti K."/>
            <person name="Lindquist E.A."/>
            <person name="Lucas S."/>
            <person name="Salamov A.A."/>
            <person name="Bradshaw R.E."/>
            <person name="Ciuffetti L."/>
            <person name="Hamelin R.C."/>
            <person name="Kema G.H.J."/>
            <person name="Lawrence C."/>
            <person name="Scott J.A."/>
            <person name="Spatafora J.W."/>
            <person name="Turgeon B.G."/>
            <person name="de Wit P.J.G.M."/>
            <person name="Zhong S."/>
            <person name="Goodwin S.B."/>
            <person name="Grigoriev I.V."/>
        </authorList>
    </citation>
    <scope>NUCLEOTIDE SEQUENCE [LARGE SCALE GENOMIC DNA]</scope>
    <source>
        <strain evidence="1 2">CIRAD86</strain>
    </source>
</reference>
<dbReference type="GeneID" id="19332461"/>
<protein>
    <submittedName>
        <fullName evidence="1">Uncharacterized protein</fullName>
    </submittedName>
</protein>
<gene>
    <name evidence="1" type="ORF">MYCFIDRAFT_170207</name>
</gene>
<accession>N1QA07</accession>
<proteinExistence type="predicted"/>
<keyword evidence="2" id="KW-1185">Reference proteome</keyword>
<sequence length="157" mass="16728">MAPLFSAQPLLEEVGSLRNKESSLSQPGSTQVTGMLVVTIDVWGGASAFPFARFRSAGVRKEPEAACRATSGPAEGVLAWGARYVQIISLVRGRATVGEHGMSAAPAIAVQVFPRHHWLSAGKKCTMIAIRANGMPSHITKISEMEVDGPNEIFINQ</sequence>